<organism evidence="1 2">
    <name type="scientific">Kribbella steppae</name>
    <dbReference type="NCBI Taxonomy" id="2512223"/>
    <lineage>
        <taxon>Bacteria</taxon>
        <taxon>Bacillati</taxon>
        <taxon>Actinomycetota</taxon>
        <taxon>Actinomycetes</taxon>
        <taxon>Propionibacteriales</taxon>
        <taxon>Kribbellaceae</taxon>
        <taxon>Kribbella</taxon>
    </lineage>
</organism>
<keyword evidence="2" id="KW-1185">Reference proteome</keyword>
<dbReference type="RefSeq" id="WP_242001822.1">
    <property type="nucleotide sequence ID" value="NZ_SLWN01000005.1"/>
</dbReference>
<sequence>MRHQIRFQIRRWEESGRELVPLVDGVSLADLVSGFEHAAGYQPAGGYAGLVLDHFNFGDLGNYLHGEADSPYWRDAVALLGCNCGEVGCWPLEAQIRVDDESVTWSAFTQPHRPDRDYLDFGPFTFRRTQYDQAVREAVDS</sequence>
<reference evidence="1 2" key="1">
    <citation type="journal article" date="2015" name="Stand. Genomic Sci.">
        <title>Genomic Encyclopedia of Bacterial and Archaeal Type Strains, Phase III: the genomes of soil and plant-associated and newly described type strains.</title>
        <authorList>
            <person name="Whitman W.B."/>
            <person name="Woyke T."/>
            <person name="Klenk H.P."/>
            <person name="Zhou Y."/>
            <person name="Lilburn T.G."/>
            <person name="Beck B.J."/>
            <person name="De Vos P."/>
            <person name="Vandamme P."/>
            <person name="Eisen J.A."/>
            <person name="Garrity G."/>
            <person name="Hugenholtz P."/>
            <person name="Kyrpides N.C."/>
        </authorList>
    </citation>
    <scope>NUCLEOTIDE SEQUENCE [LARGE SCALE GENOMIC DNA]</scope>
    <source>
        <strain evidence="1 2">VKM Ac-2572</strain>
    </source>
</reference>
<dbReference type="Proteomes" id="UP000294508">
    <property type="component" value="Unassembled WGS sequence"/>
</dbReference>
<protein>
    <submittedName>
        <fullName evidence="1">Uncharacterized protein</fullName>
    </submittedName>
</protein>
<dbReference type="EMBL" id="SLWN01000005">
    <property type="protein sequence ID" value="TCO30453.1"/>
    <property type="molecule type" value="Genomic_DNA"/>
</dbReference>
<comment type="caution">
    <text evidence="1">The sequence shown here is derived from an EMBL/GenBank/DDBJ whole genome shotgun (WGS) entry which is preliminary data.</text>
</comment>
<name>A0A4R2HKT4_9ACTN</name>
<gene>
    <name evidence="1" type="ORF">EV652_105448</name>
</gene>
<evidence type="ECO:0000313" key="1">
    <source>
        <dbReference type="EMBL" id="TCO30453.1"/>
    </source>
</evidence>
<proteinExistence type="predicted"/>
<dbReference type="AlphaFoldDB" id="A0A4R2HKT4"/>
<evidence type="ECO:0000313" key="2">
    <source>
        <dbReference type="Proteomes" id="UP000294508"/>
    </source>
</evidence>
<accession>A0A4R2HKT4</accession>